<sequence length="149" mass="16022">MQNCPMSLGRYIAWFVGSYVVLGVVLAVVGSFLDIGGGVSAIVPMLAASTSGGQFVKDHGRVPTPEERRRLIWMSFAVAMIITILALAVVSVASPGVVDDVLSRGDLAVILTIALVVGALLTYLLIWFGYGWMTRRALVAQDKRQARTR</sequence>
<name>A0A3G8JQC2_9ACTN</name>
<keyword evidence="3" id="KW-1185">Reference proteome</keyword>
<accession>A0A3G8JQC2</accession>
<keyword evidence="1" id="KW-1133">Transmembrane helix</keyword>
<proteinExistence type="predicted"/>
<feature type="transmembrane region" description="Helical" evidence="1">
    <location>
        <begin position="107"/>
        <end position="128"/>
    </location>
</feature>
<dbReference type="NCBIfam" id="NF038216">
    <property type="entry name" value="ABZJ_00895_fam"/>
    <property type="match status" value="1"/>
</dbReference>
<protein>
    <submittedName>
        <fullName evidence="2">Uncharacterized protein</fullName>
    </submittedName>
</protein>
<reference evidence="2 3" key="1">
    <citation type="submission" date="2018-11" db="EMBL/GenBank/DDBJ databases">
        <title>Gordonia insulae sp. nov., isolated from an island soil.</title>
        <authorList>
            <person name="Kim Y.S."/>
            <person name="Kim S.B."/>
        </authorList>
    </citation>
    <scope>NUCLEOTIDE SEQUENCE [LARGE SCALE GENOMIC DNA]</scope>
    <source>
        <strain evidence="2 3">MMS17-SY073</strain>
    </source>
</reference>
<organism evidence="2 3">
    <name type="scientific">Gordonia insulae</name>
    <dbReference type="NCBI Taxonomy" id="2420509"/>
    <lineage>
        <taxon>Bacteria</taxon>
        <taxon>Bacillati</taxon>
        <taxon>Actinomycetota</taxon>
        <taxon>Actinomycetes</taxon>
        <taxon>Mycobacteriales</taxon>
        <taxon>Gordoniaceae</taxon>
        <taxon>Gordonia</taxon>
    </lineage>
</organism>
<dbReference type="InterPro" id="IPR047730">
    <property type="entry name" value="ABZJ_00895-like"/>
</dbReference>
<dbReference type="Proteomes" id="UP000271469">
    <property type="component" value="Chromosome"/>
</dbReference>
<keyword evidence="1" id="KW-0812">Transmembrane</keyword>
<evidence type="ECO:0000256" key="1">
    <source>
        <dbReference type="SAM" id="Phobius"/>
    </source>
</evidence>
<dbReference type="AlphaFoldDB" id="A0A3G8JQC2"/>
<evidence type="ECO:0000313" key="2">
    <source>
        <dbReference type="EMBL" id="AZG46905.1"/>
    </source>
</evidence>
<evidence type="ECO:0000313" key="3">
    <source>
        <dbReference type="Proteomes" id="UP000271469"/>
    </source>
</evidence>
<feature type="transmembrane region" description="Helical" evidence="1">
    <location>
        <begin position="71"/>
        <end position="95"/>
    </location>
</feature>
<feature type="transmembrane region" description="Helical" evidence="1">
    <location>
        <begin position="12"/>
        <end position="33"/>
    </location>
</feature>
<dbReference type="KEGG" id="gom:D7316_03510"/>
<gene>
    <name evidence="2" type="ORF">D7316_03510</name>
</gene>
<dbReference type="EMBL" id="CP033972">
    <property type="protein sequence ID" value="AZG46905.1"/>
    <property type="molecule type" value="Genomic_DNA"/>
</dbReference>
<keyword evidence="1" id="KW-0472">Membrane</keyword>